<keyword evidence="2" id="KW-0808">Transferase</keyword>
<keyword evidence="2" id="KW-0012">Acyltransferase</keyword>
<evidence type="ECO:0000313" key="2">
    <source>
        <dbReference type="EMBL" id="ORZ30445.1"/>
    </source>
</evidence>
<dbReference type="OrthoDB" id="630895at2759"/>
<dbReference type="PANTHER" id="PTHR46067:SF27">
    <property type="entry name" value="ACYL-COA N-ACYLTRANSFERASES (NAT) SUPERFAMILY PROTEIN"/>
    <property type="match status" value="1"/>
</dbReference>
<feature type="non-terminal residue" evidence="2">
    <location>
        <position position="164"/>
    </location>
</feature>
<sequence length="164" mass="18405">SHDQSIHLGTLRAPWPYTEQDAKETLDSYASRPPAEQDMRLAIRLGAPDAPVVGTICWDRPEELPRDRTTPLNECPHVVWEVGYWLATPYRGQGILPHVLQHVVKKVAWDQRDVVARVEVAGYVDNIASRRVAEKAGFVFEGIKRGAVVKGGEVRDLAVYSWIP</sequence>
<accession>A0A1Y2H7F5</accession>
<dbReference type="InterPro" id="IPR016181">
    <property type="entry name" value="Acyl_CoA_acyltransferase"/>
</dbReference>
<name>A0A1Y2H7F5_9FUNG</name>
<protein>
    <submittedName>
        <fullName evidence="2">Acyl-CoA N-acyltransferase</fullName>
    </submittedName>
</protein>
<dbReference type="PANTHER" id="PTHR46067">
    <property type="entry name" value="ACYL-COA N-ACYLTRANSFERASES (NAT) SUPERFAMILY PROTEIN"/>
    <property type="match status" value="1"/>
</dbReference>
<dbReference type="STRING" id="765915.A0A1Y2H7F5"/>
<dbReference type="AlphaFoldDB" id="A0A1Y2H7F5"/>
<dbReference type="InterPro" id="IPR000182">
    <property type="entry name" value="GNAT_dom"/>
</dbReference>
<gene>
    <name evidence="2" type="ORF">BCR44DRAFT_111094</name>
</gene>
<evidence type="ECO:0000313" key="3">
    <source>
        <dbReference type="Proteomes" id="UP000193411"/>
    </source>
</evidence>
<organism evidence="2 3">
    <name type="scientific">Catenaria anguillulae PL171</name>
    <dbReference type="NCBI Taxonomy" id="765915"/>
    <lineage>
        <taxon>Eukaryota</taxon>
        <taxon>Fungi</taxon>
        <taxon>Fungi incertae sedis</taxon>
        <taxon>Blastocladiomycota</taxon>
        <taxon>Blastocladiomycetes</taxon>
        <taxon>Blastocladiales</taxon>
        <taxon>Catenariaceae</taxon>
        <taxon>Catenaria</taxon>
    </lineage>
</organism>
<feature type="domain" description="N-acetyltransferase" evidence="1">
    <location>
        <begin position="1"/>
        <end position="164"/>
    </location>
</feature>
<dbReference type="EMBL" id="MCFL01000085">
    <property type="protein sequence ID" value="ORZ30445.1"/>
    <property type="molecule type" value="Genomic_DNA"/>
</dbReference>
<dbReference type="Proteomes" id="UP000193411">
    <property type="component" value="Unassembled WGS sequence"/>
</dbReference>
<evidence type="ECO:0000259" key="1">
    <source>
        <dbReference type="PROSITE" id="PS51186"/>
    </source>
</evidence>
<feature type="non-terminal residue" evidence="2">
    <location>
        <position position="1"/>
    </location>
</feature>
<proteinExistence type="predicted"/>
<dbReference type="Gene3D" id="3.40.630.30">
    <property type="match status" value="1"/>
</dbReference>
<reference evidence="2 3" key="1">
    <citation type="submission" date="2016-07" db="EMBL/GenBank/DDBJ databases">
        <title>Pervasive Adenine N6-methylation of Active Genes in Fungi.</title>
        <authorList>
            <consortium name="DOE Joint Genome Institute"/>
            <person name="Mondo S.J."/>
            <person name="Dannebaum R.O."/>
            <person name="Kuo R.C."/>
            <person name="Labutti K."/>
            <person name="Haridas S."/>
            <person name="Kuo A."/>
            <person name="Salamov A."/>
            <person name="Ahrendt S.R."/>
            <person name="Lipzen A."/>
            <person name="Sullivan W."/>
            <person name="Andreopoulos W.B."/>
            <person name="Clum A."/>
            <person name="Lindquist E."/>
            <person name="Daum C."/>
            <person name="Ramamoorthy G.K."/>
            <person name="Gryganskyi A."/>
            <person name="Culley D."/>
            <person name="Magnuson J.K."/>
            <person name="James T.Y."/>
            <person name="O'Malley M.A."/>
            <person name="Stajich J.E."/>
            <person name="Spatafora J.W."/>
            <person name="Visel A."/>
            <person name="Grigoriev I.V."/>
        </authorList>
    </citation>
    <scope>NUCLEOTIDE SEQUENCE [LARGE SCALE GENOMIC DNA]</scope>
    <source>
        <strain evidence="2 3">PL171</strain>
    </source>
</reference>
<dbReference type="GO" id="GO:0016747">
    <property type="term" value="F:acyltransferase activity, transferring groups other than amino-acyl groups"/>
    <property type="evidence" value="ECO:0007669"/>
    <property type="project" value="InterPro"/>
</dbReference>
<dbReference type="SUPFAM" id="SSF55729">
    <property type="entry name" value="Acyl-CoA N-acyltransferases (Nat)"/>
    <property type="match status" value="1"/>
</dbReference>
<dbReference type="Pfam" id="PF13302">
    <property type="entry name" value="Acetyltransf_3"/>
    <property type="match status" value="1"/>
</dbReference>
<comment type="caution">
    <text evidence="2">The sequence shown here is derived from an EMBL/GenBank/DDBJ whole genome shotgun (WGS) entry which is preliminary data.</text>
</comment>
<dbReference type="PROSITE" id="PS51186">
    <property type="entry name" value="GNAT"/>
    <property type="match status" value="1"/>
</dbReference>
<keyword evidence="3" id="KW-1185">Reference proteome</keyword>